<evidence type="ECO:0000256" key="3">
    <source>
        <dbReference type="ARBA" id="ARBA00022771"/>
    </source>
</evidence>
<feature type="compositionally biased region" description="Polar residues" evidence="7">
    <location>
        <begin position="100"/>
        <end position="115"/>
    </location>
</feature>
<sequence>MESIWEGSGLPIMTDNISILDKKVSNVEDTYVESGLDSAKENVQNKENLNDIEKSELGDCKVCVTCEDEDKQQAELPLSASDEKLQNNDVYKTECRSEGDSGNTALNQDRQSPNVGNKAIKPPAMDESSNSVHTGDRNKPVRQRFNPFNNEFIFEEDHFSEVESTSSSDSHAWSFIQDGAIPSRDNLEVSFAELGLAEDHFSHPEGHFGQTSEEELNMAIENCKELIRQCDPSDPASASRQQKLVQKLIQLRMHYQELKEGPVETDTQIKVVMSHKFKERVGANSHPCEKCKGVIWGLIGINTWYKCQECGYRCHQKCLNSVTRMCPSAKIAQGQSIITDICPERGLSLQKFRCVDCREPIEFQSNQGWSEPRLCDYSGLYYCELCHWGDEMVIPARVVSNWDFEPQKVSRASRQFLKLMLKKPVLDLEKHSPLIFNMSEELRQILKLRKDILIMKQYFVRCQVAREDKLLLLLQKRQHFVENSNMFSLQDLRDADSQILLPELTDIVNSFLKHIKKACQLCRAKGYTCEFCHSSEVLFPFDIYTKSCETCSQVFHRKCFTKLESCPRCDRRAHRLTLT</sequence>
<dbReference type="PANTHER" id="PTHR12326">
    <property type="entry name" value="PLECKSTRIN HOMOLOGY DOMAIN CONTAINING PROTEIN"/>
    <property type="match status" value="1"/>
</dbReference>
<evidence type="ECO:0000259" key="8">
    <source>
        <dbReference type="PROSITE" id="PS50081"/>
    </source>
</evidence>
<evidence type="ECO:0008006" key="11">
    <source>
        <dbReference type="Google" id="ProtNLM"/>
    </source>
</evidence>
<evidence type="ECO:0000256" key="1">
    <source>
        <dbReference type="ARBA" id="ARBA00022723"/>
    </source>
</evidence>
<keyword evidence="4" id="KW-0862">Zinc</keyword>
<dbReference type="EMBL" id="KQ416359">
    <property type="protein sequence ID" value="KOF97275.1"/>
    <property type="molecule type" value="Genomic_DNA"/>
</dbReference>
<organism evidence="10">
    <name type="scientific">Octopus bimaculoides</name>
    <name type="common">California two-spotted octopus</name>
    <dbReference type="NCBI Taxonomy" id="37653"/>
    <lineage>
        <taxon>Eukaryota</taxon>
        <taxon>Metazoa</taxon>
        <taxon>Spiralia</taxon>
        <taxon>Lophotrochozoa</taxon>
        <taxon>Mollusca</taxon>
        <taxon>Cephalopoda</taxon>
        <taxon>Coleoidea</taxon>
        <taxon>Octopodiformes</taxon>
        <taxon>Octopoda</taxon>
        <taxon>Incirrata</taxon>
        <taxon>Octopodidae</taxon>
        <taxon>Octopus</taxon>
    </lineage>
</organism>
<evidence type="ECO:0000256" key="6">
    <source>
        <dbReference type="PROSITE-ProRule" id="PRU00175"/>
    </source>
</evidence>
<dbReference type="CDD" id="cd20819">
    <property type="entry name" value="C1_DEF8"/>
    <property type="match status" value="1"/>
</dbReference>
<name>A0A0L8I797_OCTBM</name>
<dbReference type="STRING" id="37653.A0A0L8I797"/>
<dbReference type="InterPro" id="IPR046349">
    <property type="entry name" value="C1-like_sf"/>
</dbReference>
<dbReference type="InterPro" id="IPR002219">
    <property type="entry name" value="PKC_DAG/PE"/>
</dbReference>
<evidence type="ECO:0000256" key="2">
    <source>
        <dbReference type="ARBA" id="ARBA00022737"/>
    </source>
</evidence>
<evidence type="ECO:0000256" key="7">
    <source>
        <dbReference type="SAM" id="MobiDB-lite"/>
    </source>
</evidence>
<dbReference type="InterPro" id="IPR025258">
    <property type="entry name" value="RH_dom"/>
</dbReference>
<evidence type="ECO:0000259" key="9">
    <source>
        <dbReference type="PROSITE" id="PS50089"/>
    </source>
</evidence>
<dbReference type="SUPFAM" id="SSF57889">
    <property type="entry name" value="Cysteine-rich domain"/>
    <property type="match status" value="1"/>
</dbReference>
<dbReference type="Pfam" id="PF00130">
    <property type="entry name" value="C1_1"/>
    <property type="match status" value="1"/>
</dbReference>
<dbReference type="PROSITE" id="PS50089">
    <property type="entry name" value="ZF_RING_2"/>
    <property type="match status" value="1"/>
</dbReference>
<feature type="region of interest" description="Disordered" evidence="7">
    <location>
        <begin position="94"/>
        <end position="143"/>
    </location>
</feature>
<dbReference type="OMA" id="NMICPKC"/>
<dbReference type="Pfam" id="PF13901">
    <property type="entry name" value="RH_dom"/>
    <property type="match status" value="1"/>
</dbReference>
<dbReference type="PROSITE" id="PS50081">
    <property type="entry name" value="ZF_DAG_PE_2"/>
    <property type="match status" value="1"/>
</dbReference>
<dbReference type="GO" id="GO:0008270">
    <property type="term" value="F:zinc ion binding"/>
    <property type="evidence" value="ECO:0007669"/>
    <property type="project" value="UniProtKB-KW"/>
</dbReference>
<evidence type="ECO:0000256" key="5">
    <source>
        <dbReference type="ARBA" id="ARBA00029450"/>
    </source>
</evidence>
<dbReference type="SMART" id="SM00109">
    <property type="entry name" value="C1"/>
    <property type="match status" value="2"/>
</dbReference>
<proteinExistence type="inferred from homology"/>
<feature type="domain" description="Phorbol-ester/DAG-type" evidence="8">
    <location>
        <begin position="274"/>
        <end position="326"/>
    </location>
</feature>
<accession>A0A0L8I797</accession>
<dbReference type="PANTHER" id="PTHR12326:SF3">
    <property type="entry name" value="DIFFERENTIALLY EXPRESSED IN FDCP 8 HOMOLOG"/>
    <property type="match status" value="1"/>
</dbReference>
<dbReference type="KEGG" id="obi:106883200"/>
<comment type="similarity">
    <text evidence="5">Belongs to the DEF8 family.</text>
</comment>
<evidence type="ECO:0000256" key="4">
    <source>
        <dbReference type="ARBA" id="ARBA00022833"/>
    </source>
</evidence>
<keyword evidence="3 6" id="KW-0863">Zinc-finger</keyword>
<dbReference type="EMBL" id="KQ416359">
    <property type="protein sequence ID" value="KOF97274.1"/>
    <property type="molecule type" value="Genomic_DNA"/>
</dbReference>
<dbReference type="InterPro" id="IPR051366">
    <property type="entry name" value="DEF8"/>
</dbReference>
<feature type="domain" description="RING-type" evidence="9">
    <location>
        <begin position="529"/>
        <end position="570"/>
    </location>
</feature>
<keyword evidence="2" id="KW-0677">Repeat</keyword>
<protein>
    <recommendedName>
        <fullName evidence="11">Phorbol-ester/DAG-type domain-containing protein</fullName>
    </recommendedName>
</protein>
<dbReference type="SMART" id="SM01175">
    <property type="entry name" value="DUF4206"/>
    <property type="match status" value="1"/>
</dbReference>
<dbReference type="InterPro" id="IPR047983">
    <property type="entry name" value="DEF8_C1"/>
</dbReference>
<dbReference type="Gene3D" id="3.30.60.20">
    <property type="match status" value="1"/>
</dbReference>
<evidence type="ECO:0000313" key="10">
    <source>
        <dbReference type="EMBL" id="KOF97274.1"/>
    </source>
</evidence>
<dbReference type="InterPro" id="IPR001841">
    <property type="entry name" value="Znf_RING"/>
</dbReference>
<dbReference type="AlphaFoldDB" id="A0A0L8I797"/>
<gene>
    <name evidence="10" type="ORF">OCBIM_22030613mg</name>
</gene>
<dbReference type="OrthoDB" id="1918044at2759"/>
<reference evidence="10" key="1">
    <citation type="submission" date="2015-07" db="EMBL/GenBank/DDBJ databases">
        <title>MeaNS - Measles Nucleotide Surveillance Program.</title>
        <authorList>
            <person name="Tran T."/>
            <person name="Druce J."/>
        </authorList>
    </citation>
    <scope>NUCLEOTIDE SEQUENCE</scope>
    <source>
        <strain evidence="10">UCB-OBI-ISO-001</strain>
        <tissue evidence="10">Gonad</tissue>
    </source>
</reference>
<keyword evidence="1" id="KW-0479">Metal-binding</keyword>